<organism evidence="1 2">
    <name type="scientific">Inquilinus limosus</name>
    <dbReference type="NCBI Taxonomy" id="171674"/>
    <lineage>
        <taxon>Bacteria</taxon>
        <taxon>Pseudomonadati</taxon>
        <taxon>Pseudomonadota</taxon>
        <taxon>Alphaproteobacteria</taxon>
        <taxon>Rhodospirillales</taxon>
        <taxon>Rhodospirillaceae</taxon>
        <taxon>Inquilinus</taxon>
    </lineage>
</organism>
<dbReference type="Pfam" id="PF13714">
    <property type="entry name" value="PEP_mutase"/>
    <property type="match status" value="1"/>
</dbReference>
<dbReference type="EMBL" id="JAEKLZ010000290">
    <property type="protein sequence ID" value="MBW8727601.1"/>
    <property type="molecule type" value="Genomic_DNA"/>
</dbReference>
<comment type="caution">
    <text evidence="1">The sequence shown here is derived from an EMBL/GenBank/DDBJ whole genome shotgun (WGS) entry which is preliminary data.</text>
</comment>
<dbReference type="InterPro" id="IPR039556">
    <property type="entry name" value="ICL/PEPM"/>
</dbReference>
<dbReference type="InterPro" id="IPR015813">
    <property type="entry name" value="Pyrv/PenolPyrv_kinase-like_dom"/>
</dbReference>
<protein>
    <submittedName>
        <fullName evidence="1">Isocitrate lyase/phosphoenolpyruvate mutase family protein</fullName>
    </submittedName>
</protein>
<dbReference type="Gene3D" id="6.10.250.2750">
    <property type="match status" value="1"/>
</dbReference>
<gene>
    <name evidence="1" type="ORF">JF625_20930</name>
</gene>
<dbReference type="SUPFAM" id="SSF51621">
    <property type="entry name" value="Phosphoenolpyruvate/pyruvate domain"/>
    <property type="match status" value="1"/>
</dbReference>
<evidence type="ECO:0000313" key="1">
    <source>
        <dbReference type="EMBL" id="MBW8727601.1"/>
    </source>
</evidence>
<evidence type="ECO:0000313" key="2">
    <source>
        <dbReference type="Proteomes" id="UP000700706"/>
    </source>
</evidence>
<dbReference type="PANTHER" id="PTHR42905:SF16">
    <property type="entry name" value="CARBOXYPHOSPHONOENOLPYRUVATE PHOSPHONOMUTASE-LIKE PROTEIN (AFU_ORTHOLOGUE AFUA_5G07230)"/>
    <property type="match status" value="1"/>
</dbReference>
<dbReference type="CDD" id="cd00377">
    <property type="entry name" value="ICL_PEPM"/>
    <property type="match status" value="1"/>
</dbReference>
<sequence>MLSQFDKAVAFQHLHVRPDAFVIPNPWDAGTARLLSALGFEALATTSAGFAFTLGRIDSAGAVSGDEILANAGTIARATDLPVTVDLEDGFGAAPETVAETIRRAAAAGLVGGSIEDATSRTDAPIHDFSLAVERVRAAAEAARSLPFPFIVTARADNFLCGRPDLADTIRRLQAYQEAGADVLYAPGVTDRDGIAALVHAVDRPINVVTGLTETSFSVAELAEIGVKRISVGGSLARAALGAVMRAAREIRDRGSFSYAANAVPDEDLRRLFSPIP</sequence>
<dbReference type="Proteomes" id="UP000700706">
    <property type="component" value="Unassembled WGS sequence"/>
</dbReference>
<accession>A0A952FNI2</accession>
<dbReference type="GO" id="GO:0016829">
    <property type="term" value="F:lyase activity"/>
    <property type="evidence" value="ECO:0007669"/>
    <property type="project" value="UniProtKB-KW"/>
</dbReference>
<dbReference type="PANTHER" id="PTHR42905">
    <property type="entry name" value="PHOSPHOENOLPYRUVATE CARBOXYLASE"/>
    <property type="match status" value="1"/>
</dbReference>
<dbReference type="InterPro" id="IPR040442">
    <property type="entry name" value="Pyrv_kinase-like_dom_sf"/>
</dbReference>
<reference evidence="1" key="1">
    <citation type="submission" date="2020-06" db="EMBL/GenBank/DDBJ databases">
        <title>Stable isotope informed genome-resolved metagenomics uncovers potential trophic interactions in rhizosphere soil.</title>
        <authorList>
            <person name="Starr E.P."/>
            <person name="Shi S."/>
            <person name="Blazewicz S.J."/>
            <person name="Koch B.J."/>
            <person name="Probst A.J."/>
            <person name="Hungate B.A."/>
            <person name="Pett-Ridge J."/>
            <person name="Firestone M.K."/>
            <person name="Banfield J.F."/>
        </authorList>
    </citation>
    <scope>NUCLEOTIDE SEQUENCE</scope>
    <source>
        <strain evidence="1">YM_69_17</strain>
    </source>
</reference>
<keyword evidence="1" id="KW-0456">Lyase</keyword>
<dbReference type="AlphaFoldDB" id="A0A952FNI2"/>
<name>A0A952FNI2_9PROT</name>
<proteinExistence type="predicted"/>
<dbReference type="Gene3D" id="3.20.20.60">
    <property type="entry name" value="Phosphoenolpyruvate-binding domains"/>
    <property type="match status" value="1"/>
</dbReference>